<sequence>MALKHFFRSRSHSQDELSAQLDRLRISATTIHRVSVTERECLIHCHLLEQLSLIKEDAAVWAIRNAIAPEATWRFYVNKGVERMIRWFEGSSELRFGLDAVVPPLDVILMWHAFLQDPTEWDSFADRTGIDFGRWNWDALLRAFENDTPGKYRPPYDSIDVISQVFRVPDLRTLMDLPIAFLSSSQPDEDTERLKRCFHEEQTTFTITIGGRHVEFSYNFHEAVEHQLQLADRVVRYSWHQMYAPQEGNERQFEPAIERYRKFMTLAQYTTNIHGMEPFVNQQSLDFVPGLDIDLVWRTHMLSPREYRWFCIATRGGFMEHIPSRLDPEESLDELTRRLYQHVFSEDYGLCFCWPCVDGRRSPTSGNSHLRWPLRKASKTRLQEEMNRRQAVGMNIPLEYGGKQCRKCGSHARRSCREKDILDGNDRQLRTSPRAVSDRVPTPGIPLVPARLLPEGMRAEPSRAPEPQPMVSHPGVFAPVPQRLPHHIVALGTPESAPSGNEPSVHSSNNSKATTPTLTNASTHSADSDEERLVGVNYTHNCPGPSNWRQTTPASGSRSPRLRRNGDATEEGSGDRQDARDMVDIEPGRWLAG</sequence>
<feature type="region of interest" description="Disordered" evidence="1">
    <location>
        <begin position="491"/>
        <end position="593"/>
    </location>
</feature>
<dbReference type="EMBL" id="JABEYC010000344">
    <property type="protein sequence ID" value="KAF4978767.1"/>
    <property type="molecule type" value="Genomic_DNA"/>
</dbReference>
<accession>A0A8H4UKT0</accession>
<organism evidence="2 3">
    <name type="scientific">Fusarium zealandicum</name>
    <dbReference type="NCBI Taxonomy" id="1053134"/>
    <lineage>
        <taxon>Eukaryota</taxon>
        <taxon>Fungi</taxon>
        <taxon>Dikarya</taxon>
        <taxon>Ascomycota</taxon>
        <taxon>Pezizomycotina</taxon>
        <taxon>Sordariomycetes</taxon>
        <taxon>Hypocreomycetidae</taxon>
        <taxon>Hypocreales</taxon>
        <taxon>Nectriaceae</taxon>
        <taxon>Fusarium</taxon>
        <taxon>Fusarium staphyleae species complex</taxon>
    </lineage>
</organism>
<feature type="compositionally biased region" description="Polar residues" evidence="1">
    <location>
        <begin position="496"/>
        <end position="525"/>
    </location>
</feature>
<dbReference type="AlphaFoldDB" id="A0A8H4UKT0"/>
<feature type="compositionally biased region" description="Polar residues" evidence="1">
    <location>
        <begin position="547"/>
        <end position="558"/>
    </location>
</feature>
<gene>
    <name evidence="2" type="ORF">FZEAL_4912</name>
</gene>
<evidence type="ECO:0000256" key="1">
    <source>
        <dbReference type="SAM" id="MobiDB-lite"/>
    </source>
</evidence>
<dbReference type="PANTHER" id="PTHR34365">
    <property type="entry name" value="ENOLASE (DUF1399)"/>
    <property type="match status" value="1"/>
</dbReference>
<keyword evidence="3" id="KW-1185">Reference proteome</keyword>
<comment type="caution">
    <text evidence="2">The sequence shown here is derived from an EMBL/GenBank/DDBJ whole genome shotgun (WGS) entry which is preliminary data.</text>
</comment>
<reference evidence="2" key="2">
    <citation type="submission" date="2020-05" db="EMBL/GenBank/DDBJ databases">
        <authorList>
            <person name="Kim H.-S."/>
            <person name="Proctor R.H."/>
            <person name="Brown D.W."/>
        </authorList>
    </citation>
    <scope>NUCLEOTIDE SEQUENCE</scope>
    <source>
        <strain evidence="2">NRRL 22465</strain>
    </source>
</reference>
<dbReference type="PANTHER" id="PTHR34365:SF7">
    <property type="entry name" value="GLYCINE-RICH DOMAIN-CONTAINING PROTEIN 1"/>
    <property type="match status" value="1"/>
</dbReference>
<evidence type="ECO:0000313" key="3">
    <source>
        <dbReference type="Proteomes" id="UP000635477"/>
    </source>
</evidence>
<protein>
    <submittedName>
        <fullName evidence="2">Uncharacterized protein</fullName>
    </submittedName>
</protein>
<name>A0A8H4UKT0_9HYPO</name>
<feature type="compositionally biased region" description="Basic and acidic residues" evidence="1">
    <location>
        <begin position="573"/>
        <end position="587"/>
    </location>
</feature>
<dbReference type="OrthoDB" id="2684236at2759"/>
<evidence type="ECO:0000313" key="2">
    <source>
        <dbReference type="EMBL" id="KAF4978767.1"/>
    </source>
</evidence>
<reference evidence="2" key="1">
    <citation type="journal article" date="2020" name="BMC Genomics">
        <title>Correction to: Identification and distribution of gene clusters required for synthesis of sphingolipid metabolism inhibitors in diverse species of the filamentous fungus Fusarium.</title>
        <authorList>
            <person name="Kim H.S."/>
            <person name="Lohmar J.M."/>
            <person name="Busman M."/>
            <person name="Brown D.W."/>
            <person name="Naumann T.A."/>
            <person name="Divon H.H."/>
            <person name="Lysoe E."/>
            <person name="Uhlig S."/>
            <person name="Proctor R.H."/>
        </authorList>
    </citation>
    <scope>NUCLEOTIDE SEQUENCE</scope>
    <source>
        <strain evidence="2">NRRL 22465</strain>
    </source>
</reference>
<dbReference type="Pfam" id="PF07173">
    <property type="entry name" value="GRDP-like"/>
    <property type="match status" value="1"/>
</dbReference>
<dbReference type="Proteomes" id="UP000635477">
    <property type="component" value="Unassembled WGS sequence"/>
</dbReference>
<feature type="region of interest" description="Disordered" evidence="1">
    <location>
        <begin position="423"/>
        <end position="453"/>
    </location>
</feature>
<dbReference type="InterPro" id="IPR009836">
    <property type="entry name" value="GRDP-like"/>
</dbReference>
<proteinExistence type="predicted"/>